<dbReference type="EMBL" id="GFAC01007910">
    <property type="protein sequence ID" value="JAT91278.1"/>
    <property type="molecule type" value="mRNA"/>
</dbReference>
<reference evidence="2" key="1">
    <citation type="journal article" date="2017" name="Front. Cell. Infect. Microbiol.">
        <title>The Distinct Transcriptional Response of the Midgut of Amblyomma sculptum and Amblyomma aureolatum Ticks to Rickettsia rickettsii Correlates to Their Differences in Susceptibility to Infection.</title>
        <authorList>
            <person name="Martins L.A."/>
            <person name="Galletti M.F.B.M."/>
            <person name="Ribeiro J.M."/>
            <person name="Fujita A."/>
            <person name="Costa F.B."/>
            <person name="Labruna M.B."/>
            <person name="Daffre S."/>
            <person name="Fogaca A.C."/>
        </authorList>
    </citation>
    <scope>NUCLEOTIDE SEQUENCE</scope>
</reference>
<keyword evidence="1" id="KW-0732">Signal</keyword>
<evidence type="ECO:0000313" key="2">
    <source>
        <dbReference type="EMBL" id="JAT91278.1"/>
    </source>
</evidence>
<sequence length="81" mass="8429">MALAKMVLLSILVASCLLIIVRRTNAKNIFGPGVFGNDGECNGPCFIDDNYRGNCTGDCTCISSGLNGGDNKGPGTCRSIN</sequence>
<proteinExistence type="evidence at transcript level"/>
<evidence type="ECO:0000256" key="1">
    <source>
        <dbReference type="SAM" id="SignalP"/>
    </source>
</evidence>
<organism evidence="2">
    <name type="scientific">Amblyomma aureolatum</name>
    <dbReference type="NCBI Taxonomy" id="187763"/>
    <lineage>
        <taxon>Eukaryota</taxon>
        <taxon>Metazoa</taxon>
        <taxon>Ecdysozoa</taxon>
        <taxon>Arthropoda</taxon>
        <taxon>Chelicerata</taxon>
        <taxon>Arachnida</taxon>
        <taxon>Acari</taxon>
        <taxon>Parasitiformes</taxon>
        <taxon>Ixodida</taxon>
        <taxon>Ixodoidea</taxon>
        <taxon>Ixodidae</taxon>
        <taxon>Amblyomminae</taxon>
        <taxon>Amblyomma</taxon>
    </lineage>
</organism>
<accession>A0A1E1WWB3</accession>
<name>A0A1E1WWB3_9ACAR</name>
<feature type="chain" id="PRO_5009115663" evidence="1">
    <location>
        <begin position="27"/>
        <end position="81"/>
    </location>
</feature>
<protein>
    <submittedName>
        <fullName evidence="2">Putative secreted protein</fullName>
    </submittedName>
</protein>
<feature type="signal peptide" evidence="1">
    <location>
        <begin position="1"/>
        <end position="26"/>
    </location>
</feature>
<dbReference type="PROSITE" id="PS51257">
    <property type="entry name" value="PROKAR_LIPOPROTEIN"/>
    <property type="match status" value="1"/>
</dbReference>
<dbReference type="AlphaFoldDB" id="A0A1E1WWB3"/>